<dbReference type="Proteomes" id="UP000619260">
    <property type="component" value="Unassembled WGS sequence"/>
</dbReference>
<name>A0A8J4DN15_9ACTN</name>
<comment type="caution">
    <text evidence="1">The sequence shown here is derived from an EMBL/GenBank/DDBJ whole genome shotgun (WGS) entry which is preliminary data.</text>
</comment>
<evidence type="ECO:0000313" key="1">
    <source>
        <dbReference type="EMBL" id="GIJ44380.1"/>
    </source>
</evidence>
<dbReference type="RefSeq" id="WP_203897925.1">
    <property type="nucleotide sequence ID" value="NZ_BOPF01000003.1"/>
</dbReference>
<gene>
    <name evidence="1" type="ORF">Val02_12660</name>
</gene>
<protein>
    <submittedName>
        <fullName evidence="1">Uncharacterized protein</fullName>
    </submittedName>
</protein>
<organism evidence="1 2">
    <name type="scientific">Virgisporangium aliadipatigenens</name>
    <dbReference type="NCBI Taxonomy" id="741659"/>
    <lineage>
        <taxon>Bacteria</taxon>
        <taxon>Bacillati</taxon>
        <taxon>Actinomycetota</taxon>
        <taxon>Actinomycetes</taxon>
        <taxon>Micromonosporales</taxon>
        <taxon>Micromonosporaceae</taxon>
        <taxon>Virgisporangium</taxon>
    </lineage>
</organism>
<keyword evidence="2" id="KW-1185">Reference proteome</keyword>
<dbReference type="EMBL" id="BOPF01000003">
    <property type="protein sequence ID" value="GIJ44380.1"/>
    <property type="molecule type" value="Genomic_DNA"/>
</dbReference>
<proteinExistence type="predicted"/>
<reference evidence="1" key="1">
    <citation type="submission" date="2021-01" db="EMBL/GenBank/DDBJ databases">
        <title>Whole genome shotgun sequence of Virgisporangium aliadipatigenens NBRC 105644.</title>
        <authorList>
            <person name="Komaki H."/>
            <person name="Tamura T."/>
        </authorList>
    </citation>
    <scope>NUCLEOTIDE SEQUENCE</scope>
    <source>
        <strain evidence="1">NBRC 105644</strain>
    </source>
</reference>
<accession>A0A8J4DN15</accession>
<dbReference type="AlphaFoldDB" id="A0A8J4DN15"/>
<evidence type="ECO:0000313" key="2">
    <source>
        <dbReference type="Proteomes" id="UP000619260"/>
    </source>
</evidence>
<sequence>MGLAERRAAERFRTEEFPGWKSKLDEAAHFPVPVDVEWSELANNEFHEQYTDLFARVYFGPLVRALTAITVDDLGIEALREGLSRIVVRNTYTYASETGFSFADGVLTIDHRGDANIDHEDDRAKWLQQLLEKNL</sequence>